<accession>A0ABW4T9A1</accession>
<dbReference type="EMBL" id="JBHUFV010000061">
    <property type="protein sequence ID" value="MFD1937714.1"/>
    <property type="molecule type" value="Genomic_DNA"/>
</dbReference>
<keyword evidence="1" id="KW-0812">Transmembrane</keyword>
<feature type="transmembrane region" description="Helical" evidence="1">
    <location>
        <begin position="42"/>
        <end position="60"/>
    </location>
</feature>
<reference evidence="3" key="1">
    <citation type="journal article" date="2019" name="Int. J. Syst. Evol. Microbiol.">
        <title>The Global Catalogue of Microorganisms (GCM) 10K type strain sequencing project: providing services to taxonomists for standard genome sequencing and annotation.</title>
        <authorList>
            <consortium name="The Broad Institute Genomics Platform"/>
            <consortium name="The Broad Institute Genome Sequencing Center for Infectious Disease"/>
            <person name="Wu L."/>
            <person name="Ma J."/>
        </authorList>
    </citation>
    <scope>NUCLEOTIDE SEQUENCE [LARGE SCALE GENOMIC DNA]</scope>
    <source>
        <strain evidence="3">ICMP 6774ER</strain>
    </source>
</reference>
<proteinExistence type="predicted"/>
<evidence type="ECO:0000256" key="1">
    <source>
        <dbReference type="SAM" id="Phobius"/>
    </source>
</evidence>
<dbReference type="InterPro" id="IPR021218">
    <property type="entry name" value="DUF2784"/>
</dbReference>
<evidence type="ECO:0000313" key="2">
    <source>
        <dbReference type="EMBL" id="MFD1937714.1"/>
    </source>
</evidence>
<protein>
    <submittedName>
        <fullName evidence="2">DUF2784 domain-containing protein</fullName>
    </submittedName>
</protein>
<keyword evidence="1" id="KW-1133">Transmembrane helix</keyword>
<keyword evidence="3" id="KW-1185">Reference proteome</keyword>
<comment type="caution">
    <text evidence="2">The sequence shown here is derived from an EMBL/GenBank/DDBJ whole genome shotgun (WGS) entry which is preliminary data.</text>
</comment>
<dbReference type="RefSeq" id="WP_379579147.1">
    <property type="nucleotide sequence ID" value="NZ_JBHUFV010000061.1"/>
</dbReference>
<evidence type="ECO:0000313" key="3">
    <source>
        <dbReference type="Proteomes" id="UP001597368"/>
    </source>
</evidence>
<name>A0ABW4T9A1_9ACTN</name>
<keyword evidence="1" id="KW-0472">Membrane</keyword>
<feature type="transmembrane region" description="Helical" evidence="1">
    <location>
        <begin position="12"/>
        <end position="35"/>
    </location>
</feature>
<gene>
    <name evidence="2" type="ORF">ACFSKW_40225</name>
</gene>
<feature type="transmembrane region" description="Helical" evidence="1">
    <location>
        <begin position="102"/>
        <end position="120"/>
    </location>
</feature>
<dbReference type="Pfam" id="PF10861">
    <property type="entry name" value="DUF2784"/>
    <property type="match status" value="1"/>
</dbReference>
<dbReference type="Proteomes" id="UP001597368">
    <property type="component" value="Unassembled WGS sequence"/>
</dbReference>
<organism evidence="2 3">
    <name type="scientific">Nonomuraea mangrovi</name>
    <dbReference type="NCBI Taxonomy" id="2316207"/>
    <lineage>
        <taxon>Bacteria</taxon>
        <taxon>Bacillati</taxon>
        <taxon>Actinomycetota</taxon>
        <taxon>Actinomycetes</taxon>
        <taxon>Streptosporangiales</taxon>
        <taxon>Streptosporangiaceae</taxon>
        <taxon>Nonomuraea</taxon>
    </lineage>
</organism>
<sequence>MPAVLDGVLYRLVADAAMVAHFLFLAYMAAGGFLAWRWPRTLWAHLAVAGWGVLSIVTGIECPLTLAEDWGRRQAGVAGLTPSGFIDHYIEGVIYPEEYTNLVRLAVAVLVVTSWVGYLWRRRHRDFSRA</sequence>